<comment type="caution">
    <text evidence="2">The sequence shown here is derived from an EMBL/GenBank/DDBJ whole genome shotgun (WGS) entry which is preliminary data.</text>
</comment>
<evidence type="ECO:0000313" key="2">
    <source>
        <dbReference type="EMBL" id="MBR7677731.1"/>
    </source>
</evidence>
<keyword evidence="3" id="KW-1185">Reference proteome</keyword>
<gene>
    <name evidence="2" type="ORF">KDA82_33040</name>
</gene>
<feature type="region of interest" description="Disordered" evidence="1">
    <location>
        <begin position="1"/>
        <end position="65"/>
    </location>
</feature>
<feature type="non-terminal residue" evidence="2">
    <location>
        <position position="753"/>
    </location>
</feature>
<proteinExistence type="predicted"/>
<feature type="compositionally biased region" description="Gly residues" evidence="1">
    <location>
        <begin position="1"/>
        <end position="16"/>
    </location>
</feature>
<dbReference type="EMBL" id="JAGSMN010001053">
    <property type="protein sequence ID" value="MBR7677731.1"/>
    <property type="molecule type" value="Genomic_DNA"/>
</dbReference>
<reference evidence="2" key="1">
    <citation type="submission" date="2021-04" db="EMBL/GenBank/DDBJ databases">
        <title>Sequencing of actinobacteria type strains.</title>
        <authorList>
            <person name="Nguyen G.-S."/>
            <person name="Wentzel A."/>
        </authorList>
    </citation>
    <scope>NUCLEOTIDE SEQUENCE</scope>
    <source>
        <strain evidence="2">DSM 42095</strain>
    </source>
</reference>
<sequence length="753" mass="80529">MSVDGQGGHGGAGEPGEGADATRRHAGPDSESPGETPGGPYTAPEAGAPGGEPEREGSDEFDEDPDELVDFLKAPRDGSPPYSVVWAPGGTVNTGSVRGGQHMNSHGAAGSAGKRVESHEGPIPPEEILSACAGFAEPAWFPGALDALRSRLLFLAGAPGSGRRTAGLNLLHRRTSSMALRAVDSDEDLAYWFPTGSGTRGYLVDGLLSAPALKAGVVGELRRRLHDADACMVIVLPDTPGLLRDLERELHVTPIRCIPPPPREVFDARLADAVPDPAGRAALLNRLEPGLLDELLAPELVPAQVAELVNALVASAASDGDTDAADIRDRLSFLAEEEVPDLLKELLHDADCLAFLLAACVFEGLDQRIVREEAERLLALADGRLHAVLPPHGTAPGAVSGTAPGTAPADADRPPRPNPAFVFRHSLRSLLHQVRAECDAKEIRSGPGYSYAVEPVRFTRHRQAESVLRHVWREYGQLSGLLTEWLAEVKRDGELTRPVGQVMGMAARWGGGRSALRHIRTLAKSDRATSRHVAAVALGTAAQDPVVASEVKHWLTEWSWAIGWQLRWTVAHTCGTDFGVSRPDLALRLLRTVVRGRDDGDESKVELAARLALAQLFASGNQALVLAQVAAWADSEGPEAGLSLRTFPGLLASDMDWFCEQLLSEGEFTLPIVALVQRALNDDDLFEATSNTLLHWCRTAAGHELRHEAVVTLLALLAEDMQRGAFRLFVKIDRSDAPGLVGVHIARRPGPGR</sequence>
<dbReference type="Proteomes" id="UP000675554">
    <property type="component" value="Unassembled WGS sequence"/>
</dbReference>
<evidence type="ECO:0000256" key="1">
    <source>
        <dbReference type="SAM" id="MobiDB-lite"/>
    </source>
</evidence>
<organism evidence="2 3">
    <name type="scientific">Streptomyces daliensis</name>
    <dbReference type="NCBI Taxonomy" id="299421"/>
    <lineage>
        <taxon>Bacteria</taxon>
        <taxon>Bacillati</taxon>
        <taxon>Actinomycetota</taxon>
        <taxon>Actinomycetes</taxon>
        <taxon>Kitasatosporales</taxon>
        <taxon>Streptomycetaceae</taxon>
        <taxon>Streptomyces</taxon>
    </lineage>
</organism>
<name>A0A8T4IZ79_9ACTN</name>
<protein>
    <submittedName>
        <fullName evidence="2">Uncharacterized protein</fullName>
    </submittedName>
</protein>
<accession>A0A8T4IZ79</accession>
<evidence type="ECO:0000313" key="3">
    <source>
        <dbReference type="Proteomes" id="UP000675554"/>
    </source>
</evidence>
<feature type="region of interest" description="Disordered" evidence="1">
    <location>
        <begin position="392"/>
        <end position="414"/>
    </location>
</feature>
<feature type="compositionally biased region" description="Low complexity" evidence="1">
    <location>
        <begin position="38"/>
        <end position="47"/>
    </location>
</feature>
<dbReference type="AlphaFoldDB" id="A0A8T4IZ79"/>